<organism evidence="1 2">
    <name type="scientific">Avena sativa</name>
    <name type="common">Oat</name>
    <dbReference type="NCBI Taxonomy" id="4498"/>
    <lineage>
        <taxon>Eukaryota</taxon>
        <taxon>Viridiplantae</taxon>
        <taxon>Streptophyta</taxon>
        <taxon>Embryophyta</taxon>
        <taxon>Tracheophyta</taxon>
        <taxon>Spermatophyta</taxon>
        <taxon>Magnoliopsida</taxon>
        <taxon>Liliopsida</taxon>
        <taxon>Poales</taxon>
        <taxon>Poaceae</taxon>
        <taxon>BOP clade</taxon>
        <taxon>Pooideae</taxon>
        <taxon>Poodae</taxon>
        <taxon>Poeae</taxon>
        <taxon>Poeae Chloroplast Group 1 (Aveneae type)</taxon>
        <taxon>Aveninae</taxon>
        <taxon>Avena</taxon>
    </lineage>
</organism>
<dbReference type="EnsemblPlants" id="AVESA.00010b.r2.1AG0043120.1">
    <property type="protein sequence ID" value="AVESA.00010b.r2.1AG0043120.1.CDS.1"/>
    <property type="gene ID" value="AVESA.00010b.r2.1AG0043120"/>
</dbReference>
<evidence type="ECO:0000313" key="1">
    <source>
        <dbReference type="EnsemblPlants" id="AVESA.00010b.r2.1AG0043120.1.CDS.1"/>
    </source>
</evidence>
<accession>A0ACD5TFC4</accession>
<name>A0ACD5TFC4_AVESA</name>
<protein>
    <submittedName>
        <fullName evidence="1">Uncharacterized protein</fullName>
    </submittedName>
</protein>
<dbReference type="Proteomes" id="UP001732700">
    <property type="component" value="Chromosome 1A"/>
</dbReference>
<reference evidence="1" key="1">
    <citation type="submission" date="2021-05" db="EMBL/GenBank/DDBJ databases">
        <authorList>
            <person name="Scholz U."/>
            <person name="Mascher M."/>
            <person name="Fiebig A."/>
        </authorList>
    </citation>
    <scope>NUCLEOTIDE SEQUENCE [LARGE SCALE GENOMIC DNA]</scope>
</reference>
<keyword evidence="2" id="KW-1185">Reference proteome</keyword>
<sequence>MKAHLFFLLIQLLAITLDCYIAHSAGQPVHDTEGNHLDRNHNYYILPTKSGGGLKAIPTGLRCLNFVVQESNASLLGTSLRFTPLPPNTSASETIHMSSDIWIEFHDLESFCSDRLDWHLTERSPELLGQLEHVATGNENGVRSFGVFRIEKHGADVMGYKIMSCVDKKPCKDLGLHVYKDKTWLTTNEEPFMVVFRKRYL</sequence>
<evidence type="ECO:0000313" key="2">
    <source>
        <dbReference type="Proteomes" id="UP001732700"/>
    </source>
</evidence>
<proteinExistence type="predicted"/>
<reference evidence="1" key="2">
    <citation type="submission" date="2025-09" db="UniProtKB">
        <authorList>
            <consortium name="EnsemblPlants"/>
        </authorList>
    </citation>
    <scope>IDENTIFICATION</scope>
</reference>